<proteinExistence type="predicted"/>
<organism evidence="2 3">
    <name type="scientific">Trichinella spiralis</name>
    <name type="common">Trichina worm</name>
    <dbReference type="NCBI Taxonomy" id="6334"/>
    <lineage>
        <taxon>Eukaryota</taxon>
        <taxon>Metazoa</taxon>
        <taxon>Ecdysozoa</taxon>
        <taxon>Nematoda</taxon>
        <taxon>Enoplea</taxon>
        <taxon>Dorylaimia</taxon>
        <taxon>Trichinellida</taxon>
        <taxon>Trichinellidae</taxon>
        <taxon>Trichinella</taxon>
    </lineage>
</organism>
<dbReference type="AlphaFoldDB" id="A0A0V1AX13"/>
<gene>
    <name evidence="2" type="ORF">T01_12324</name>
</gene>
<feature type="signal peptide" evidence="1">
    <location>
        <begin position="1"/>
        <end position="20"/>
    </location>
</feature>
<sequence length="148" mass="17142">MFRFIYLMFCLFVTGTKSNAKKKNCDSVHYVIRSNSIGMKLASVGDLNFFKNVIQKLLPLLNLISKCFGHFPMLSSLSLQLKQSQMKNRQCAEVASFMFTRNWGKINFYFFPLCHLSKYSKTIQQKNKQKLHISFCMLGKPKSAMLLC</sequence>
<dbReference type="Proteomes" id="UP000054776">
    <property type="component" value="Unassembled WGS sequence"/>
</dbReference>
<dbReference type="EMBL" id="JYDH01000192">
    <property type="protein sequence ID" value="KRY28771.1"/>
    <property type="molecule type" value="Genomic_DNA"/>
</dbReference>
<evidence type="ECO:0000313" key="2">
    <source>
        <dbReference type="EMBL" id="KRY28771.1"/>
    </source>
</evidence>
<evidence type="ECO:0000313" key="3">
    <source>
        <dbReference type="Proteomes" id="UP000054776"/>
    </source>
</evidence>
<evidence type="ECO:0000256" key="1">
    <source>
        <dbReference type="SAM" id="SignalP"/>
    </source>
</evidence>
<accession>A0A0V1AX13</accession>
<dbReference type="InParanoid" id="A0A0V1AX13"/>
<name>A0A0V1AX13_TRISP</name>
<feature type="chain" id="PRO_5006874745" evidence="1">
    <location>
        <begin position="21"/>
        <end position="148"/>
    </location>
</feature>
<keyword evidence="1" id="KW-0732">Signal</keyword>
<comment type="caution">
    <text evidence="2">The sequence shown here is derived from an EMBL/GenBank/DDBJ whole genome shotgun (WGS) entry which is preliminary data.</text>
</comment>
<dbReference type="OrthoDB" id="10613730at2759"/>
<reference evidence="2 3" key="1">
    <citation type="submission" date="2015-01" db="EMBL/GenBank/DDBJ databases">
        <title>Evolution of Trichinella species and genotypes.</title>
        <authorList>
            <person name="Korhonen P.K."/>
            <person name="Edoardo P."/>
            <person name="Giuseppe L.R."/>
            <person name="Gasser R.B."/>
        </authorList>
    </citation>
    <scope>NUCLEOTIDE SEQUENCE [LARGE SCALE GENOMIC DNA]</scope>
    <source>
        <strain evidence="2">ISS3</strain>
    </source>
</reference>
<protein>
    <submittedName>
        <fullName evidence="2">Uncharacterized protein</fullName>
    </submittedName>
</protein>
<keyword evidence="3" id="KW-1185">Reference proteome</keyword>